<keyword evidence="3" id="KW-1185">Reference proteome</keyword>
<reference evidence="2 3" key="1">
    <citation type="journal article" date="2007" name="Nature">
        <title>Evolution of genes and genomes on the Drosophila phylogeny.</title>
        <authorList>
            <consortium name="Drosophila 12 Genomes Consortium"/>
            <person name="Clark A.G."/>
            <person name="Eisen M.B."/>
            <person name="Smith D.R."/>
            <person name="Bergman C.M."/>
            <person name="Oliver B."/>
            <person name="Markow T.A."/>
            <person name="Kaufman T.C."/>
            <person name="Kellis M."/>
            <person name="Gelbart W."/>
            <person name="Iyer V.N."/>
            <person name="Pollard D.A."/>
            <person name="Sackton T.B."/>
            <person name="Larracuente A.M."/>
            <person name="Singh N.D."/>
            <person name="Abad J.P."/>
            <person name="Abt D.N."/>
            <person name="Adryan B."/>
            <person name="Aguade M."/>
            <person name="Akashi H."/>
            <person name="Anderson W.W."/>
            <person name="Aquadro C.F."/>
            <person name="Ardell D.H."/>
            <person name="Arguello R."/>
            <person name="Artieri C.G."/>
            <person name="Barbash D.A."/>
            <person name="Barker D."/>
            <person name="Barsanti P."/>
            <person name="Batterham P."/>
            <person name="Batzoglou S."/>
            <person name="Begun D."/>
            <person name="Bhutkar A."/>
            <person name="Blanco E."/>
            <person name="Bosak S.A."/>
            <person name="Bradley R.K."/>
            <person name="Brand A.D."/>
            <person name="Brent M.R."/>
            <person name="Brooks A.N."/>
            <person name="Brown R.H."/>
            <person name="Butlin R.K."/>
            <person name="Caggese C."/>
            <person name="Calvi B.R."/>
            <person name="Bernardo de Carvalho A."/>
            <person name="Caspi A."/>
            <person name="Castrezana S."/>
            <person name="Celniker S.E."/>
            <person name="Chang J.L."/>
            <person name="Chapple C."/>
            <person name="Chatterji S."/>
            <person name="Chinwalla A."/>
            <person name="Civetta A."/>
            <person name="Clifton S.W."/>
            <person name="Comeron J.M."/>
            <person name="Costello J.C."/>
            <person name="Coyne J.A."/>
            <person name="Daub J."/>
            <person name="David R.G."/>
            <person name="Delcher A.L."/>
            <person name="Delehaunty K."/>
            <person name="Do C.B."/>
            <person name="Ebling H."/>
            <person name="Edwards K."/>
            <person name="Eickbush T."/>
            <person name="Evans J.D."/>
            <person name="Filipski A."/>
            <person name="Findeiss S."/>
            <person name="Freyhult E."/>
            <person name="Fulton L."/>
            <person name="Fulton R."/>
            <person name="Garcia A.C."/>
            <person name="Gardiner A."/>
            <person name="Garfield D.A."/>
            <person name="Garvin B.E."/>
            <person name="Gibson G."/>
            <person name="Gilbert D."/>
            <person name="Gnerre S."/>
            <person name="Godfrey J."/>
            <person name="Good R."/>
            <person name="Gotea V."/>
            <person name="Gravely B."/>
            <person name="Greenberg A.J."/>
            <person name="Griffiths-Jones S."/>
            <person name="Gross S."/>
            <person name="Guigo R."/>
            <person name="Gustafson E.A."/>
            <person name="Haerty W."/>
            <person name="Hahn M.W."/>
            <person name="Halligan D.L."/>
            <person name="Halpern A.L."/>
            <person name="Halter G.M."/>
            <person name="Han M.V."/>
            <person name="Heger A."/>
            <person name="Hillier L."/>
            <person name="Hinrichs A.S."/>
            <person name="Holmes I."/>
            <person name="Hoskins R.A."/>
            <person name="Hubisz M.J."/>
            <person name="Hultmark D."/>
            <person name="Huntley M.A."/>
            <person name="Jaffe D.B."/>
            <person name="Jagadeeshan S."/>
            <person name="Jeck W.R."/>
            <person name="Johnson J."/>
            <person name="Jones C.D."/>
            <person name="Jordan W.C."/>
            <person name="Karpen G.H."/>
            <person name="Kataoka E."/>
            <person name="Keightley P.D."/>
            <person name="Kheradpour P."/>
            <person name="Kirkness E.F."/>
            <person name="Koerich L.B."/>
            <person name="Kristiansen K."/>
            <person name="Kudrna D."/>
            <person name="Kulathinal R.J."/>
            <person name="Kumar S."/>
            <person name="Kwok R."/>
            <person name="Lander E."/>
            <person name="Langley C.H."/>
            <person name="Lapoint R."/>
            <person name="Lazzaro B.P."/>
            <person name="Lee S.J."/>
            <person name="Levesque L."/>
            <person name="Li R."/>
            <person name="Lin C.F."/>
            <person name="Lin M.F."/>
            <person name="Lindblad-Toh K."/>
            <person name="Llopart A."/>
            <person name="Long M."/>
            <person name="Low L."/>
            <person name="Lozovsky E."/>
            <person name="Lu J."/>
            <person name="Luo M."/>
            <person name="Machado C.A."/>
            <person name="Makalowski W."/>
            <person name="Marzo M."/>
            <person name="Matsuda M."/>
            <person name="Matzkin L."/>
            <person name="McAllister B."/>
            <person name="McBride C.S."/>
            <person name="McKernan B."/>
            <person name="McKernan K."/>
            <person name="Mendez-Lago M."/>
            <person name="Minx P."/>
            <person name="Mollenhauer M.U."/>
            <person name="Montooth K."/>
            <person name="Mount S.M."/>
            <person name="Mu X."/>
            <person name="Myers E."/>
            <person name="Negre B."/>
            <person name="Newfeld S."/>
            <person name="Nielsen R."/>
            <person name="Noor M.A."/>
            <person name="O'Grady P."/>
            <person name="Pachter L."/>
            <person name="Papaceit M."/>
            <person name="Parisi M.J."/>
            <person name="Parisi M."/>
            <person name="Parts L."/>
            <person name="Pedersen J.S."/>
            <person name="Pesole G."/>
            <person name="Phillippy A.M."/>
            <person name="Ponting C.P."/>
            <person name="Pop M."/>
            <person name="Porcelli D."/>
            <person name="Powell J.R."/>
            <person name="Prohaska S."/>
            <person name="Pruitt K."/>
            <person name="Puig M."/>
            <person name="Quesneville H."/>
            <person name="Ram K.R."/>
            <person name="Rand D."/>
            <person name="Rasmussen M.D."/>
            <person name="Reed L.K."/>
            <person name="Reenan R."/>
            <person name="Reily A."/>
            <person name="Remington K.A."/>
            <person name="Rieger T.T."/>
            <person name="Ritchie M.G."/>
            <person name="Robin C."/>
            <person name="Rogers Y.H."/>
            <person name="Rohde C."/>
            <person name="Rozas J."/>
            <person name="Rubenfield M.J."/>
            <person name="Ruiz A."/>
            <person name="Russo S."/>
            <person name="Salzberg S.L."/>
            <person name="Sanchez-Gracia A."/>
            <person name="Saranga D.J."/>
            <person name="Sato H."/>
            <person name="Schaeffer S.W."/>
            <person name="Schatz M.C."/>
            <person name="Schlenke T."/>
            <person name="Schwartz R."/>
            <person name="Segarra C."/>
            <person name="Singh R.S."/>
            <person name="Sirot L."/>
            <person name="Sirota M."/>
            <person name="Sisneros N.B."/>
            <person name="Smith C.D."/>
            <person name="Smith T.F."/>
            <person name="Spieth J."/>
            <person name="Stage D.E."/>
            <person name="Stark A."/>
            <person name="Stephan W."/>
            <person name="Strausberg R.L."/>
            <person name="Strempel S."/>
            <person name="Sturgill D."/>
            <person name="Sutton G."/>
            <person name="Sutton G.G."/>
            <person name="Tao W."/>
            <person name="Teichmann S."/>
            <person name="Tobari Y.N."/>
            <person name="Tomimura Y."/>
            <person name="Tsolas J.M."/>
            <person name="Valente V.L."/>
            <person name="Venter E."/>
            <person name="Venter J.C."/>
            <person name="Vicario S."/>
            <person name="Vieira F.G."/>
            <person name="Vilella A.J."/>
            <person name="Villasante A."/>
            <person name="Walenz B."/>
            <person name="Wang J."/>
            <person name="Wasserman M."/>
            <person name="Watts T."/>
            <person name="Wilson D."/>
            <person name="Wilson R.K."/>
            <person name="Wing R.A."/>
            <person name="Wolfner M.F."/>
            <person name="Wong A."/>
            <person name="Wong G.K."/>
            <person name="Wu C.I."/>
            <person name="Wu G."/>
            <person name="Yamamoto D."/>
            <person name="Yang H.P."/>
            <person name="Yang S.P."/>
            <person name="Yorke J.A."/>
            <person name="Yoshida K."/>
            <person name="Zdobnov E."/>
            <person name="Zhang P."/>
            <person name="Zhang Y."/>
            <person name="Zimin A.V."/>
            <person name="Baldwin J."/>
            <person name="Abdouelleil A."/>
            <person name="Abdulkadir J."/>
            <person name="Abebe A."/>
            <person name="Abera B."/>
            <person name="Abreu J."/>
            <person name="Acer S.C."/>
            <person name="Aftuck L."/>
            <person name="Alexander A."/>
            <person name="An P."/>
            <person name="Anderson E."/>
            <person name="Anderson S."/>
            <person name="Arachi H."/>
            <person name="Azer M."/>
            <person name="Bachantsang P."/>
            <person name="Barry A."/>
            <person name="Bayul T."/>
            <person name="Berlin A."/>
            <person name="Bessette D."/>
            <person name="Bloom T."/>
            <person name="Blye J."/>
            <person name="Boguslavskiy L."/>
            <person name="Bonnet C."/>
            <person name="Boukhgalter B."/>
            <person name="Bourzgui I."/>
            <person name="Brown A."/>
            <person name="Cahill P."/>
            <person name="Channer S."/>
            <person name="Cheshatsang Y."/>
            <person name="Chuda L."/>
            <person name="Citroen M."/>
            <person name="Collymore A."/>
            <person name="Cooke P."/>
            <person name="Costello M."/>
            <person name="D'Aco K."/>
            <person name="Daza R."/>
            <person name="De Haan G."/>
            <person name="DeGray S."/>
            <person name="DeMaso C."/>
            <person name="Dhargay N."/>
            <person name="Dooley K."/>
            <person name="Dooley E."/>
            <person name="Doricent M."/>
            <person name="Dorje P."/>
            <person name="Dorjee K."/>
            <person name="Dupes A."/>
            <person name="Elong R."/>
            <person name="Falk J."/>
            <person name="Farina A."/>
            <person name="Faro S."/>
            <person name="Ferguson D."/>
            <person name="Fisher S."/>
            <person name="Foley C.D."/>
            <person name="Franke A."/>
            <person name="Friedrich D."/>
            <person name="Gadbois L."/>
            <person name="Gearin G."/>
            <person name="Gearin C.R."/>
            <person name="Giannoukos G."/>
            <person name="Goode T."/>
            <person name="Graham J."/>
            <person name="Grandbois E."/>
            <person name="Grewal S."/>
            <person name="Gyaltsen K."/>
            <person name="Hafez N."/>
            <person name="Hagos B."/>
            <person name="Hall J."/>
            <person name="Henson C."/>
            <person name="Hollinger A."/>
            <person name="Honan T."/>
            <person name="Huard M.D."/>
            <person name="Hughes L."/>
            <person name="Hurhula B."/>
            <person name="Husby M.E."/>
            <person name="Kamat A."/>
            <person name="Kanga B."/>
            <person name="Kashin S."/>
            <person name="Khazanovich D."/>
            <person name="Kisner P."/>
            <person name="Lance K."/>
            <person name="Lara M."/>
            <person name="Lee W."/>
            <person name="Lennon N."/>
            <person name="Letendre F."/>
            <person name="LeVine R."/>
            <person name="Lipovsky A."/>
            <person name="Liu X."/>
            <person name="Liu J."/>
            <person name="Liu S."/>
            <person name="Lokyitsang T."/>
            <person name="Lokyitsang Y."/>
            <person name="Lubonja R."/>
            <person name="Lui A."/>
            <person name="MacDonald P."/>
            <person name="Magnisalis V."/>
            <person name="Maru K."/>
            <person name="Matthews C."/>
            <person name="McCusker W."/>
            <person name="McDonough S."/>
            <person name="Mehta T."/>
            <person name="Meldrim J."/>
            <person name="Meneus L."/>
            <person name="Mihai O."/>
            <person name="Mihalev A."/>
            <person name="Mihova T."/>
            <person name="Mittelman R."/>
            <person name="Mlenga V."/>
            <person name="Montmayeur A."/>
            <person name="Mulrain L."/>
            <person name="Navidi A."/>
            <person name="Naylor J."/>
            <person name="Negash T."/>
            <person name="Nguyen T."/>
            <person name="Nguyen N."/>
            <person name="Nicol R."/>
            <person name="Norbu C."/>
            <person name="Norbu N."/>
            <person name="Novod N."/>
            <person name="O'Neill B."/>
            <person name="Osman S."/>
            <person name="Markiewicz E."/>
            <person name="Oyono O.L."/>
            <person name="Patti C."/>
            <person name="Phunkhang P."/>
            <person name="Pierre F."/>
            <person name="Priest M."/>
            <person name="Raghuraman S."/>
            <person name="Rege F."/>
            <person name="Reyes R."/>
            <person name="Rise C."/>
            <person name="Rogov P."/>
            <person name="Ross K."/>
            <person name="Ryan E."/>
            <person name="Settipalli S."/>
            <person name="Shea T."/>
            <person name="Sherpa N."/>
            <person name="Shi L."/>
            <person name="Shih D."/>
            <person name="Sparrow T."/>
            <person name="Spaulding J."/>
            <person name="Stalker J."/>
            <person name="Stange-Thomann N."/>
            <person name="Stavropoulos S."/>
            <person name="Stone C."/>
            <person name="Strader C."/>
            <person name="Tesfaye S."/>
            <person name="Thomson T."/>
            <person name="Thoulutsang Y."/>
            <person name="Thoulutsang D."/>
            <person name="Topham K."/>
            <person name="Topping I."/>
            <person name="Tsamla T."/>
            <person name="Vassiliev H."/>
            <person name="Vo A."/>
            <person name="Wangchuk T."/>
            <person name="Wangdi T."/>
            <person name="Weiand M."/>
            <person name="Wilkinson J."/>
            <person name="Wilson A."/>
            <person name="Yadav S."/>
            <person name="Young G."/>
            <person name="Yu Q."/>
            <person name="Zembek L."/>
            <person name="Zhong D."/>
            <person name="Zimmer A."/>
            <person name="Zwirko Z."/>
            <person name="Jaffe D.B."/>
            <person name="Alvarez P."/>
            <person name="Brockman W."/>
            <person name="Butler J."/>
            <person name="Chin C."/>
            <person name="Gnerre S."/>
            <person name="Grabherr M."/>
            <person name="Kleber M."/>
            <person name="Mauceli E."/>
            <person name="MacCallum I."/>
        </authorList>
    </citation>
    <scope>NUCLEOTIDE SEQUENCE [LARGE SCALE GENOMIC DNA]</scope>
    <source>
        <strain evidence="3">MSH-3 / Tucson 14011-0111.49</strain>
    </source>
</reference>
<dbReference type="Pfam" id="PF07145">
    <property type="entry name" value="PAM2"/>
    <property type="match status" value="1"/>
</dbReference>
<feature type="region of interest" description="Disordered" evidence="1">
    <location>
        <begin position="180"/>
        <end position="223"/>
    </location>
</feature>
<feature type="compositionally biased region" description="Gly residues" evidence="1">
    <location>
        <begin position="90"/>
        <end position="99"/>
    </location>
</feature>
<evidence type="ECO:0000313" key="2">
    <source>
        <dbReference type="EMBL" id="EDW24339.1"/>
    </source>
</evidence>
<dbReference type="GO" id="GO:0005819">
    <property type="term" value="C:spindle"/>
    <property type="evidence" value="ECO:0007669"/>
    <property type="project" value="EnsemblMetazoa"/>
</dbReference>
<feature type="region of interest" description="Disordered" evidence="1">
    <location>
        <begin position="68"/>
        <end position="99"/>
    </location>
</feature>
<dbReference type="eggNOG" id="ENOG502SE79">
    <property type="taxonomic scope" value="Eukaryota"/>
</dbReference>
<dbReference type="HOGENOM" id="CLU_393933_0_0_1"/>
<gene>
    <name evidence="2" type="primary">Dper\GL24098</name>
    <name evidence="2" type="ORF">Dper_GL24098</name>
</gene>
<dbReference type="PhylomeDB" id="B4G3F7"/>
<dbReference type="OMA" id="QVRAHQI"/>
<accession>B4G3F7</accession>
<evidence type="ECO:0000256" key="1">
    <source>
        <dbReference type="SAM" id="MobiDB-lite"/>
    </source>
</evidence>
<dbReference type="GO" id="GO:0007098">
    <property type="term" value="P:centrosome cycle"/>
    <property type="evidence" value="ECO:0007669"/>
    <property type="project" value="EnsemblMetazoa"/>
</dbReference>
<organism evidence="3">
    <name type="scientific">Drosophila persimilis</name>
    <name type="common">Fruit fly</name>
    <dbReference type="NCBI Taxonomy" id="7234"/>
    <lineage>
        <taxon>Eukaryota</taxon>
        <taxon>Metazoa</taxon>
        <taxon>Ecdysozoa</taxon>
        <taxon>Arthropoda</taxon>
        <taxon>Hexapoda</taxon>
        <taxon>Insecta</taxon>
        <taxon>Pterygota</taxon>
        <taxon>Neoptera</taxon>
        <taxon>Endopterygota</taxon>
        <taxon>Diptera</taxon>
        <taxon>Brachycera</taxon>
        <taxon>Muscomorpha</taxon>
        <taxon>Ephydroidea</taxon>
        <taxon>Drosophilidae</taxon>
        <taxon>Drosophila</taxon>
        <taxon>Sophophora</taxon>
    </lineage>
</organism>
<feature type="compositionally biased region" description="Low complexity" evidence="1">
    <location>
        <begin position="211"/>
        <end position="223"/>
    </location>
</feature>
<name>B4G3F7_DROPE</name>
<dbReference type="GO" id="GO:0005875">
    <property type="term" value="C:microtubule associated complex"/>
    <property type="evidence" value="ECO:0007669"/>
    <property type="project" value="EnsemblMetazoa"/>
</dbReference>
<proteinExistence type="predicted"/>
<dbReference type="GO" id="GO:0000278">
    <property type="term" value="P:mitotic cell cycle"/>
    <property type="evidence" value="ECO:0007669"/>
    <property type="project" value="EnsemblMetazoa"/>
</dbReference>
<evidence type="ECO:0000313" key="3">
    <source>
        <dbReference type="Proteomes" id="UP000008744"/>
    </source>
</evidence>
<protein>
    <submittedName>
        <fullName evidence="2">GL24098</fullName>
    </submittedName>
</protein>
<feature type="compositionally biased region" description="Polar residues" evidence="1">
    <location>
        <begin position="192"/>
        <end position="209"/>
    </location>
</feature>
<feature type="region of interest" description="Disordered" evidence="1">
    <location>
        <begin position="137"/>
        <end position="157"/>
    </location>
</feature>
<dbReference type="SMR" id="B4G3F7"/>
<feature type="compositionally biased region" description="Low complexity" evidence="1">
    <location>
        <begin position="142"/>
        <end position="151"/>
    </location>
</feature>
<sequence length="700" mass="76124">MEHEDNAQFDNYMNRFAENIQQIAGGAGNAADAAGELVPNIGTASVKSGEHEDDEEWKYRHEVLQSEKQQQQQHLGGFGEEDFGANVAGNGNGNGTGNGFGHHEAELLIGNGLGNGGGAAAGFSLVYEDEDVEVIKNDGDFSTNSNTTTSTGEVAGLERHDQQQLLLEPQRDLLQQQQELLHQQEDEDEASSVATTYGTSSLSENNPTPLDQEVVGGQQEEQEQAQDLLEAFDNKENNDPVDDPEESHSQLNPNAVAFVPNFGSQPSSPLPMEGEPVLGLNPRQLIGGPLDDMVAESPRKGSARDNMDAIAVPDEREFDIEAAKRPHELEQENDVFSDGNLEQQLLNGAGAGIVLGAAPVLEDVLDHGPETSVDLDLPVDQIIASNDIMKQSFYGEHNASIEDILNSVQPLPTQSSEDFGAAEKELLNVEEKEHVSQSPSTEELQYQANDDQDQIQIQQIQHQQQLFGSAPEDPMQASFYLEHTSSEAHQQQQDQQRPDEDLSQLPGDSSDPFAQNVNDQSLLLDTSAPLFSPEEIAPVSKLDASAPPFVPDENAPVAKLELEPQQADIVDITPSPLSSTEEKHLVEDTKETFEQETLLFEPVVEAGAPPQNKLSQYLLHVPRKDCRSLSGCDTCNKAKHHQPKTAIGNGHRNPGTSHLQLAENNLVALVLASLEDASKRTPKELLAFAKNTSIVDDFKT</sequence>
<dbReference type="EMBL" id="CH479179">
    <property type="protein sequence ID" value="EDW24339.1"/>
    <property type="molecule type" value="Genomic_DNA"/>
</dbReference>
<feature type="region of interest" description="Disordered" evidence="1">
    <location>
        <begin position="483"/>
        <end position="515"/>
    </location>
</feature>
<dbReference type="STRING" id="7234.B4G3F7"/>
<dbReference type="Proteomes" id="UP000008744">
    <property type="component" value="Unassembled WGS sequence"/>
</dbReference>
<dbReference type="GO" id="GO:0030496">
    <property type="term" value="C:midbody"/>
    <property type="evidence" value="ECO:0007669"/>
    <property type="project" value="EnsemblMetazoa"/>
</dbReference>
<dbReference type="OrthoDB" id="8060570at2759"/>
<dbReference type="InterPro" id="IPR009818">
    <property type="entry name" value="PAM2_motif"/>
</dbReference>
<dbReference type="AlphaFoldDB" id="B4G3F7"/>